<sequence length="71" mass="7158">MTADVVVVGSGPNGLSAAVAMARSGLRVEVYEAAPEAGGGPHTNPLPGGRGARQRSSRRPPTDVITQPPDP</sequence>
<evidence type="ECO:0000313" key="3">
    <source>
        <dbReference type="Proteomes" id="UP000218944"/>
    </source>
</evidence>
<accession>A0A2A2DC09</accession>
<name>A0A2A2DC09_9ACTN</name>
<comment type="caution">
    <text evidence="2">The sequence shown here is derived from an EMBL/GenBank/DDBJ whole genome shotgun (WGS) entry which is preliminary data.</text>
</comment>
<evidence type="ECO:0000313" key="2">
    <source>
        <dbReference type="EMBL" id="PAU49045.1"/>
    </source>
</evidence>
<gene>
    <name evidence="2" type="ORF">CK936_09755</name>
</gene>
<dbReference type="Gene3D" id="3.50.50.60">
    <property type="entry name" value="FAD/NAD(P)-binding domain"/>
    <property type="match status" value="1"/>
</dbReference>
<keyword evidence="3" id="KW-1185">Reference proteome</keyword>
<organism evidence="2 3">
    <name type="scientific">Streptomyces albireticuli</name>
    <dbReference type="NCBI Taxonomy" id="1940"/>
    <lineage>
        <taxon>Bacteria</taxon>
        <taxon>Bacillati</taxon>
        <taxon>Actinomycetota</taxon>
        <taxon>Actinomycetes</taxon>
        <taxon>Kitasatosporales</taxon>
        <taxon>Streptomycetaceae</taxon>
        <taxon>Streptomyces</taxon>
    </lineage>
</organism>
<dbReference type="EMBL" id="NSJV01000195">
    <property type="protein sequence ID" value="PAU49045.1"/>
    <property type="molecule type" value="Genomic_DNA"/>
</dbReference>
<dbReference type="AlphaFoldDB" id="A0A2A2DC09"/>
<evidence type="ECO:0000256" key="1">
    <source>
        <dbReference type="SAM" id="MobiDB-lite"/>
    </source>
</evidence>
<dbReference type="Proteomes" id="UP000218944">
    <property type="component" value="Unassembled WGS sequence"/>
</dbReference>
<dbReference type="InterPro" id="IPR036188">
    <property type="entry name" value="FAD/NAD-bd_sf"/>
</dbReference>
<dbReference type="SUPFAM" id="SSF51905">
    <property type="entry name" value="FAD/NAD(P)-binding domain"/>
    <property type="match status" value="1"/>
</dbReference>
<dbReference type="PRINTS" id="PR00419">
    <property type="entry name" value="ADXRDTASE"/>
</dbReference>
<feature type="region of interest" description="Disordered" evidence="1">
    <location>
        <begin position="33"/>
        <end position="71"/>
    </location>
</feature>
<evidence type="ECO:0008006" key="4">
    <source>
        <dbReference type="Google" id="ProtNLM"/>
    </source>
</evidence>
<reference evidence="2 3" key="1">
    <citation type="submission" date="2017-08" db="EMBL/GenBank/DDBJ databases">
        <title>Genome sequence of Streptomyces albireticuli NRRL B-1670.</title>
        <authorList>
            <person name="Graham D.E."/>
            <person name="Mahan K.M."/>
            <person name="Klingeman D.M."/>
            <person name="Hettich R.L."/>
            <person name="Parry R.J."/>
            <person name="Spain J.C."/>
        </authorList>
    </citation>
    <scope>NUCLEOTIDE SEQUENCE [LARGE SCALE GENOMIC DNA]</scope>
    <source>
        <strain evidence="2 3">NRRL B-1670</strain>
    </source>
</reference>
<dbReference type="RefSeq" id="WP_095580376.1">
    <property type="nucleotide sequence ID" value="NZ_JAJQQQ010000001.1"/>
</dbReference>
<protein>
    <recommendedName>
        <fullName evidence="4">FAD-dependent oxidoreductase</fullName>
    </recommendedName>
</protein>
<proteinExistence type="predicted"/>
<dbReference type="Pfam" id="PF13450">
    <property type="entry name" value="NAD_binding_8"/>
    <property type="match status" value="1"/>
</dbReference>